<sequence>MTQAPIVTGRWVHALCAFGEPRYPADYPHRGYVDPAAPKGGTLRLSNGDRRSSFDKLNMFTLKGNAPIGVAMFMVETLCEFSMDEPACLYGLLAESMMVSPDLSTFTLRLRPEARFSNGDPVLAADVVDSVKRQQGPQVQPTYASPLAVLSGVEALDARTVRFHLKERTLDAVFNVGMTWVFSRKWGEGKPLKDIVDEAPIVSGPYLVDKVEMPSRIEFRRNPDYWARDLPVRRGFFNFDRIAYNLYNDTAVRREAFKAGDFHILREMSSSAFERLHAGAKWRDGRIVKRVWPTDHGSMQQSMNFNLRRRKLQDIRVREALMRAWDYEAMDKRRAFVRCNNQFNNSPFAAEGLPSPAELALLEPFRSELPAAVFGPAFRAPVNDPPPKLRENLKIAAQLLTDAGWVVGADGFRRNAQGEELTLEYLLPSKPSGSSPFSVNLRKLGVKYTERQVDFAIYRRRLLETRDYDLIVIVEGNFTLPNAADLHQIHHSSGADASGSYNFRGVRSRAVDDLIDRIARARTMDELTAASRALDRVIMWNHWQIPQLYSPTERTSYWNRFGIPATQARYFQIDSIPDSHSNPWPLWCWWDLASDARHLRGSAPAAKV</sequence>
<reference evidence="3 4" key="1">
    <citation type="submission" date="2019-01" db="EMBL/GenBank/DDBJ databases">
        <authorList>
            <person name="Chen W.-M."/>
        </authorList>
    </citation>
    <scope>NUCLEOTIDE SEQUENCE [LARGE SCALE GENOMIC DNA]</scope>
    <source>
        <strain evidence="3 4">ICH-3</strain>
    </source>
</reference>
<proteinExistence type="predicted"/>
<dbReference type="RefSeq" id="WP_128198848.1">
    <property type="nucleotide sequence ID" value="NZ_SACT01000004.1"/>
</dbReference>
<comment type="caution">
    <text evidence="3">The sequence shown here is derived from an EMBL/GenBank/DDBJ whole genome shotgun (WGS) entry which is preliminary data.</text>
</comment>
<keyword evidence="1" id="KW-0732">Signal</keyword>
<dbReference type="GO" id="GO:0030288">
    <property type="term" value="C:outer membrane-bounded periplasmic space"/>
    <property type="evidence" value="ECO:0007669"/>
    <property type="project" value="TreeGrafter"/>
</dbReference>
<dbReference type="AlphaFoldDB" id="A0A437JUB0"/>
<dbReference type="Gene3D" id="3.40.190.10">
    <property type="entry name" value="Periplasmic binding protein-like II"/>
    <property type="match status" value="1"/>
</dbReference>
<dbReference type="EMBL" id="SACT01000004">
    <property type="protein sequence ID" value="RVT50822.1"/>
    <property type="molecule type" value="Genomic_DNA"/>
</dbReference>
<dbReference type="InterPro" id="IPR000914">
    <property type="entry name" value="SBP_5_dom"/>
</dbReference>
<dbReference type="GO" id="GO:0043190">
    <property type="term" value="C:ATP-binding cassette (ABC) transporter complex"/>
    <property type="evidence" value="ECO:0007669"/>
    <property type="project" value="InterPro"/>
</dbReference>
<gene>
    <name evidence="3" type="ORF">ENE75_13495</name>
</gene>
<dbReference type="PIRSF" id="PIRSF002741">
    <property type="entry name" value="MppA"/>
    <property type="match status" value="1"/>
</dbReference>
<accession>A0A437JUB0</accession>
<organism evidence="3 4">
    <name type="scientific">Rubrivivax albus</name>
    <dbReference type="NCBI Taxonomy" id="2499835"/>
    <lineage>
        <taxon>Bacteria</taxon>
        <taxon>Pseudomonadati</taxon>
        <taxon>Pseudomonadota</taxon>
        <taxon>Betaproteobacteria</taxon>
        <taxon>Burkholderiales</taxon>
        <taxon>Sphaerotilaceae</taxon>
        <taxon>Rubrivivax</taxon>
    </lineage>
</organism>
<keyword evidence="4" id="KW-1185">Reference proteome</keyword>
<name>A0A437JUB0_9BURK</name>
<dbReference type="SUPFAM" id="SSF53850">
    <property type="entry name" value="Periplasmic binding protein-like II"/>
    <property type="match status" value="1"/>
</dbReference>
<dbReference type="GO" id="GO:0042884">
    <property type="term" value="P:microcin transport"/>
    <property type="evidence" value="ECO:0007669"/>
    <property type="project" value="TreeGrafter"/>
</dbReference>
<dbReference type="Gene3D" id="3.10.105.10">
    <property type="entry name" value="Dipeptide-binding Protein, Domain 3"/>
    <property type="match status" value="1"/>
</dbReference>
<dbReference type="InterPro" id="IPR039424">
    <property type="entry name" value="SBP_5"/>
</dbReference>
<dbReference type="PANTHER" id="PTHR30290">
    <property type="entry name" value="PERIPLASMIC BINDING COMPONENT OF ABC TRANSPORTER"/>
    <property type="match status" value="1"/>
</dbReference>
<dbReference type="GO" id="GO:0015833">
    <property type="term" value="P:peptide transport"/>
    <property type="evidence" value="ECO:0007669"/>
    <property type="project" value="TreeGrafter"/>
</dbReference>
<dbReference type="CDD" id="cd08497">
    <property type="entry name" value="MbnE-like"/>
    <property type="match status" value="1"/>
</dbReference>
<feature type="domain" description="Solute-binding protein family 5" evidence="2">
    <location>
        <begin position="90"/>
        <end position="494"/>
    </location>
</feature>
<dbReference type="Pfam" id="PF00496">
    <property type="entry name" value="SBP_bac_5"/>
    <property type="match status" value="1"/>
</dbReference>
<evidence type="ECO:0000256" key="1">
    <source>
        <dbReference type="ARBA" id="ARBA00022729"/>
    </source>
</evidence>
<dbReference type="GO" id="GO:1904680">
    <property type="term" value="F:peptide transmembrane transporter activity"/>
    <property type="evidence" value="ECO:0007669"/>
    <property type="project" value="TreeGrafter"/>
</dbReference>
<dbReference type="Proteomes" id="UP000288178">
    <property type="component" value="Unassembled WGS sequence"/>
</dbReference>
<evidence type="ECO:0000259" key="2">
    <source>
        <dbReference type="Pfam" id="PF00496"/>
    </source>
</evidence>
<dbReference type="OrthoDB" id="9803988at2"/>
<evidence type="ECO:0000313" key="4">
    <source>
        <dbReference type="Proteomes" id="UP000288178"/>
    </source>
</evidence>
<dbReference type="PANTHER" id="PTHR30290:SF64">
    <property type="entry name" value="ABC TRANSPORTER PERIPLASMIC BINDING PROTEIN"/>
    <property type="match status" value="1"/>
</dbReference>
<protein>
    <submittedName>
        <fullName evidence="3">ABC transporter substrate-binding protein</fullName>
    </submittedName>
</protein>
<dbReference type="InterPro" id="IPR030678">
    <property type="entry name" value="Peptide/Ni-bd"/>
</dbReference>
<evidence type="ECO:0000313" key="3">
    <source>
        <dbReference type="EMBL" id="RVT50822.1"/>
    </source>
</evidence>